<feature type="domain" description="Xylanolytic transcriptional activator regulatory" evidence="7">
    <location>
        <begin position="138"/>
        <end position="331"/>
    </location>
</feature>
<accession>A0A8H8RY08</accession>
<protein>
    <recommendedName>
        <fullName evidence="7">Xylanolytic transcriptional activator regulatory domain-containing protein</fullName>
    </recommendedName>
</protein>
<comment type="caution">
    <text evidence="8">The sequence shown here is derived from an EMBL/GenBank/DDBJ whole genome shotgun (WGS) entry which is preliminary data.</text>
</comment>
<dbReference type="Proteomes" id="UP000462212">
    <property type="component" value="Unassembled WGS sequence"/>
</dbReference>
<evidence type="ECO:0000256" key="3">
    <source>
        <dbReference type="ARBA" id="ARBA00023015"/>
    </source>
</evidence>
<dbReference type="CDD" id="cd12148">
    <property type="entry name" value="fungal_TF_MHR"/>
    <property type="match status" value="1"/>
</dbReference>
<sequence>MDPSQGMEAAFNGLLWDTTALHLPSPMPTIPTYHDSSSPASSRIVEGDNQSKTNAASVKFQAAKNGQCAFCVVKMVGRKPGPAKGSVGLRLPVLEEPSQRVRALQTTGIDSISSAMDLNLAGLGIAIVMDAKAEQELIDLYFAHIQPSFPMFCKKTFMQEFAEKRIPDKLLNAFFAVSLGFLPPYQLSSLFGSSSNNARQMFAQLAEQQGHDQIDTGESTTLNDVRFEVLLTLYNYTNFPGRKAWLAEGTMMRSAIGMGLHRVDSGVRNPLHTDFELEEQRFVWWSVWKLDTSINCLAASPFGIDSHSIGTAIISTSISAFETGLGERSTNKFLPSDSTKPWKLAQELLATDTEDGVNMYLLAACHLRSVSLCRQRLYTNPTPDMTSHLMTLRNTLSCMRLSLPTWYLQSARQSDLETPERHRFRLETILILYMAQVQAFLPFANVTLDNLVKDDDFGNWNECVSICENIASILHHWRPEYSMTADPMISTIIWFAWFILTTHTMCSFGESTGIPDVNISNALDLLTLTLELFARHWKISRLLLDSTENLQIWAWTRMDFSEILSLVEQLRVPIDPQKQCPGAVDMWEILRHREETSGAADFWEC</sequence>
<evidence type="ECO:0000256" key="1">
    <source>
        <dbReference type="ARBA" id="ARBA00004123"/>
    </source>
</evidence>
<keyword evidence="4" id="KW-0804">Transcription</keyword>
<dbReference type="Pfam" id="PF04082">
    <property type="entry name" value="Fungal_trans"/>
    <property type="match status" value="1"/>
</dbReference>
<reference evidence="8 9" key="1">
    <citation type="submission" date="2018-05" db="EMBL/GenBank/DDBJ databases">
        <title>Genome sequencing and assembly of the regulated plant pathogen Lachnellula willkommii and related sister species for the development of diagnostic species identification markers.</title>
        <authorList>
            <person name="Giroux E."/>
            <person name="Bilodeau G."/>
        </authorList>
    </citation>
    <scope>NUCLEOTIDE SEQUENCE [LARGE SCALE GENOMIC DNA]</scope>
    <source>
        <strain evidence="8 9">CBS 197.66</strain>
    </source>
</reference>
<dbReference type="OrthoDB" id="3362851at2759"/>
<evidence type="ECO:0000259" key="7">
    <source>
        <dbReference type="Pfam" id="PF04082"/>
    </source>
</evidence>
<comment type="subcellular location">
    <subcellularLocation>
        <location evidence="1">Nucleus</location>
    </subcellularLocation>
</comment>
<dbReference type="InterPro" id="IPR007219">
    <property type="entry name" value="XnlR_reg_dom"/>
</dbReference>
<dbReference type="GO" id="GO:0006351">
    <property type="term" value="P:DNA-templated transcription"/>
    <property type="evidence" value="ECO:0007669"/>
    <property type="project" value="InterPro"/>
</dbReference>
<dbReference type="PANTHER" id="PTHR47338">
    <property type="entry name" value="ZN(II)2CYS6 TRANSCRIPTION FACTOR (EUROFUNG)-RELATED"/>
    <property type="match status" value="1"/>
</dbReference>
<keyword evidence="2" id="KW-0479">Metal-binding</keyword>
<gene>
    <name evidence="8" type="ORF">LSUB1_G001911</name>
</gene>
<keyword evidence="9" id="KW-1185">Reference proteome</keyword>
<dbReference type="GO" id="GO:0000981">
    <property type="term" value="F:DNA-binding transcription factor activity, RNA polymerase II-specific"/>
    <property type="evidence" value="ECO:0007669"/>
    <property type="project" value="InterPro"/>
</dbReference>
<dbReference type="GO" id="GO:0008270">
    <property type="term" value="F:zinc ion binding"/>
    <property type="evidence" value="ECO:0007669"/>
    <property type="project" value="InterPro"/>
</dbReference>
<evidence type="ECO:0000256" key="5">
    <source>
        <dbReference type="ARBA" id="ARBA00023242"/>
    </source>
</evidence>
<evidence type="ECO:0000313" key="9">
    <source>
        <dbReference type="Proteomes" id="UP000462212"/>
    </source>
</evidence>
<evidence type="ECO:0000256" key="6">
    <source>
        <dbReference type="SAM" id="MobiDB-lite"/>
    </source>
</evidence>
<dbReference type="PANTHER" id="PTHR47338:SF5">
    <property type="entry name" value="ZN(II)2CYS6 TRANSCRIPTION FACTOR (EUROFUNG)"/>
    <property type="match status" value="1"/>
</dbReference>
<dbReference type="EMBL" id="QGMJ01000047">
    <property type="protein sequence ID" value="TVY44098.1"/>
    <property type="molecule type" value="Genomic_DNA"/>
</dbReference>
<evidence type="ECO:0000256" key="4">
    <source>
        <dbReference type="ARBA" id="ARBA00023163"/>
    </source>
</evidence>
<dbReference type="GO" id="GO:0003677">
    <property type="term" value="F:DNA binding"/>
    <property type="evidence" value="ECO:0007669"/>
    <property type="project" value="InterPro"/>
</dbReference>
<evidence type="ECO:0000256" key="2">
    <source>
        <dbReference type="ARBA" id="ARBA00022723"/>
    </source>
</evidence>
<dbReference type="InterPro" id="IPR050815">
    <property type="entry name" value="TF_fung"/>
</dbReference>
<dbReference type="GO" id="GO:0005634">
    <property type="term" value="C:nucleus"/>
    <property type="evidence" value="ECO:0007669"/>
    <property type="project" value="UniProtKB-SubCell"/>
</dbReference>
<feature type="region of interest" description="Disordered" evidence="6">
    <location>
        <begin position="27"/>
        <end position="49"/>
    </location>
</feature>
<evidence type="ECO:0000313" key="8">
    <source>
        <dbReference type="EMBL" id="TVY44098.1"/>
    </source>
</evidence>
<name>A0A8H8RY08_9HELO</name>
<dbReference type="AlphaFoldDB" id="A0A8H8RY08"/>
<keyword evidence="3" id="KW-0805">Transcription regulation</keyword>
<keyword evidence="5" id="KW-0539">Nucleus</keyword>
<proteinExistence type="predicted"/>
<organism evidence="8 9">
    <name type="scientific">Lachnellula subtilissima</name>
    <dbReference type="NCBI Taxonomy" id="602034"/>
    <lineage>
        <taxon>Eukaryota</taxon>
        <taxon>Fungi</taxon>
        <taxon>Dikarya</taxon>
        <taxon>Ascomycota</taxon>
        <taxon>Pezizomycotina</taxon>
        <taxon>Leotiomycetes</taxon>
        <taxon>Helotiales</taxon>
        <taxon>Lachnaceae</taxon>
        <taxon>Lachnellula</taxon>
    </lineage>
</organism>